<evidence type="ECO:0000256" key="1">
    <source>
        <dbReference type="SAM" id="MobiDB-lite"/>
    </source>
</evidence>
<gene>
    <name evidence="2" type="ORF">Tci_053117</name>
</gene>
<feature type="compositionally biased region" description="Low complexity" evidence="1">
    <location>
        <begin position="121"/>
        <end position="138"/>
    </location>
</feature>
<feature type="region of interest" description="Disordered" evidence="1">
    <location>
        <begin position="1"/>
        <end position="23"/>
    </location>
</feature>
<sequence length="180" mass="19807">MVTDKDSSAAGTDNRPPMLEGNDYESWRIHIERYIKGKAHGKLIWKSIQNGPTPHPQTTDLAPEGGVVPPLRNKKDEEFTKEDNRNELADIQAIKHALKSLKKKEQSSVVVDPLAYLAKTTPTHSTTSPVTVPTPQSSGDSHNDAMLATINQITNLLSGLQKQFPPTNNQLRASSNPKTH</sequence>
<feature type="non-terminal residue" evidence="2">
    <location>
        <position position="180"/>
    </location>
</feature>
<dbReference type="EMBL" id="BKCJ010008218">
    <property type="protein sequence ID" value="GEU81139.1"/>
    <property type="molecule type" value="Genomic_DNA"/>
</dbReference>
<accession>A0A6L2N699</accession>
<feature type="region of interest" description="Disordered" evidence="1">
    <location>
        <begin position="121"/>
        <end position="143"/>
    </location>
</feature>
<organism evidence="2">
    <name type="scientific">Tanacetum cinerariifolium</name>
    <name type="common">Dalmatian daisy</name>
    <name type="synonym">Chrysanthemum cinerariifolium</name>
    <dbReference type="NCBI Taxonomy" id="118510"/>
    <lineage>
        <taxon>Eukaryota</taxon>
        <taxon>Viridiplantae</taxon>
        <taxon>Streptophyta</taxon>
        <taxon>Embryophyta</taxon>
        <taxon>Tracheophyta</taxon>
        <taxon>Spermatophyta</taxon>
        <taxon>Magnoliopsida</taxon>
        <taxon>eudicotyledons</taxon>
        <taxon>Gunneridae</taxon>
        <taxon>Pentapetalae</taxon>
        <taxon>asterids</taxon>
        <taxon>campanulids</taxon>
        <taxon>Asterales</taxon>
        <taxon>Asteraceae</taxon>
        <taxon>Asteroideae</taxon>
        <taxon>Anthemideae</taxon>
        <taxon>Anthemidinae</taxon>
        <taxon>Tanacetum</taxon>
    </lineage>
</organism>
<comment type="caution">
    <text evidence="2">The sequence shown here is derived from an EMBL/GenBank/DDBJ whole genome shotgun (WGS) entry which is preliminary data.</text>
</comment>
<reference evidence="2" key="1">
    <citation type="journal article" date="2019" name="Sci. Rep.">
        <title>Draft genome of Tanacetum cinerariifolium, the natural source of mosquito coil.</title>
        <authorList>
            <person name="Yamashiro T."/>
            <person name="Shiraishi A."/>
            <person name="Satake H."/>
            <person name="Nakayama K."/>
        </authorList>
    </citation>
    <scope>NUCLEOTIDE SEQUENCE</scope>
</reference>
<dbReference type="AlphaFoldDB" id="A0A6L2N699"/>
<name>A0A6L2N699_TANCI</name>
<protein>
    <submittedName>
        <fullName evidence="2">Uncharacterized protein</fullName>
    </submittedName>
</protein>
<proteinExistence type="predicted"/>
<evidence type="ECO:0000313" key="2">
    <source>
        <dbReference type="EMBL" id="GEU81139.1"/>
    </source>
</evidence>
<feature type="region of interest" description="Disordered" evidence="1">
    <location>
        <begin position="161"/>
        <end position="180"/>
    </location>
</feature>